<dbReference type="PANTHER" id="PTHR34688">
    <property type="entry name" value="CYTOCHROME C6, CHLOROPLASTIC"/>
    <property type="match status" value="1"/>
</dbReference>
<dbReference type="InterPro" id="IPR036909">
    <property type="entry name" value="Cyt_c-like_dom_sf"/>
</dbReference>
<evidence type="ECO:0000256" key="2">
    <source>
        <dbReference type="ARBA" id="ARBA00009650"/>
    </source>
</evidence>
<dbReference type="PANTHER" id="PTHR34688:SF2">
    <property type="entry name" value="CYTOCHROME C6, CHLOROPLASTIC"/>
    <property type="match status" value="1"/>
</dbReference>
<dbReference type="PROSITE" id="PS51007">
    <property type="entry name" value="CYTC"/>
    <property type="match status" value="1"/>
</dbReference>
<dbReference type="RefSeq" id="WP_214173624.1">
    <property type="nucleotide sequence ID" value="NZ_JAHCVK010000001.1"/>
</dbReference>
<evidence type="ECO:0000313" key="12">
    <source>
        <dbReference type="EMBL" id="MBT0651620.1"/>
    </source>
</evidence>
<keyword evidence="4 9" id="KW-0349">Heme</keyword>
<evidence type="ECO:0000256" key="10">
    <source>
        <dbReference type="SAM" id="SignalP"/>
    </source>
</evidence>
<evidence type="ECO:0000313" key="13">
    <source>
        <dbReference type="Proteomes" id="UP000756860"/>
    </source>
</evidence>
<evidence type="ECO:0000256" key="5">
    <source>
        <dbReference type="ARBA" id="ARBA00022723"/>
    </source>
</evidence>
<keyword evidence="5 9" id="KW-0479">Metal-binding</keyword>
<sequence length="102" mass="10930">MKRFTTVAAALATVTLFAATAFASGEDVFKAKCMACHPNGGNIMKKEKTLSGKDLAANKLNTTKALVKYMRNPGPGMTKFDAKALPEKDAKAVAEYILKAFK</sequence>
<comment type="similarity">
    <text evidence="2">Belongs to the cytochrome c family. PetJ subfamily.</text>
</comment>
<evidence type="ECO:0000259" key="11">
    <source>
        <dbReference type="PROSITE" id="PS51007"/>
    </source>
</evidence>
<dbReference type="Pfam" id="PF13442">
    <property type="entry name" value="Cytochrome_CBB3"/>
    <property type="match status" value="1"/>
</dbReference>
<dbReference type="SUPFAM" id="SSF46626">
    <property type="entry name" value="Cytochrome c"/>
    <property type="match status" value="1"/>
</dbReference>
<dbReference type="InterPro" id="IPR009056">
    <property type="entry name" value="Cyt_c-like_dom"/>
</dbReference>
<evidence type="ECO:0000256" key="1">
    <source>
        <dbReference type="ARBA" id="ARBA00004518"/>
    </source>
</evidence>
<feature type="signal peptide" evidence="10">
    <location>
        <begin position="1"/>
        <end position="23"/>
    </location>
</feature>
<comment type="caution">
    <text evidence="12">The sequence shown here is derived from an EMBL/GenBank/DDBJ whole genome shotgun (WGS) entry which is preliminary data.</text>
</comment>
<feature type="chain" id="PRO_5046739323" evidence="10">
    <location>
        <begin position="24"/>
        <end position="102"/>
    </location>
</feature>
<comment type="subcellular location">
    <subcellularLocation>
        <location evidence="1">Cellular thylakoid lumen</location>
    </subcellularLocation>
</comment>
<feature type="domain" description="Cytochrome c" evidence="11">
    <location>
        <begin position="20"/>
        <end position="101"/>
    </location>
</feature>
<dbReference type="InterPro" id="IPR023655">
    <property type="entry name" value="Cyt_C6"/>
</dbReference>
<keyword evidence="7 9" id="KW-0408">Iron</keyword>
<keyword evidence="13" id="KW-1185">Reference proteome</keyword>
<evidence type="ECO:0000256" key="8">
    <source>
        <dbReference type="ARBA" id="ARBA00023078"/>
    </source>
</evidence>
<keyword evidence="8" id="KW-0793">Thylakoid</keyword>
<name>A0ABS5S8Z3_9BACT</name>
<dbReference type="Gene3D" id="1.10.760.10">
    <property type="entry name" value="Cytochrome c-like domain"/>
    <property type="match status" value="1"/>
</dbReference>
<evidence type="ECO:0000256" key="7">
    <source>
        <dbReference type="ARBA" id="ARBA00023004"/>
    </source>
</evidence>
<accession>A0ABS5S8Z3</accession>
<reference evidence="12 13" key="1">
    <citation type="submission" date="2021-05" db="EMBL/GenBank/DDBJ databases">
        <title>The draft genome of Geobacter luticola JCM 17780.</title>
        <authorList>
            <person name="Xu Z."/>
            <person name="Masuda Y."/>
            <person name="Itoh H."/>
            <person name="Senoo K."/>
        </authorList>
    </citation>
    <scope>NUCLEOTIDE SEQUENCE [LARGE SCALE GENOMIC DNA]</scope>
    <source>
        <strain evidence="12 13">JCM 17780</strain>
    </source>
</reference>
<evidence type="ECO:0000256" key="4">
    <source>
        <dbReference type="ARBA" id="ARBA00022617"/>
    </source>
</evidence>
<organism evidence="12 13">
    <name type="scientific">Geomobilimonas luticola</name>
    <dbReference type="NCBI Taxonomy" id="1114878"/>
    <lineage>
        <taxon>Bacteria</taxon>
        <taxon>Pseudomonadati</taxon>
        <taxon>Thermodesulfobacteriota</taxon>
        <taxon>Desulfuromonadia</taxon>
        <taxon>Geobacterales</taxon>
        <taxon>Geobacteraceae</taxon>
        <taxon>Geomobilimonas</taxon>
    </lineage>
</organism>
<dbReference type="Proteomes" id="UP000756860">
    <property type="component" value="Unassembled WGS sequence"/>
</dbReference>
<protein>
    <submittedName>
        <fullName evidence="12">C-type cytochrome</fullName>
    </submittedName>
</protein>
<keyword evidence="3" id="KW-0813">Transport</keyword>
<proteinExistence type="inferred from homology"/>
<dbReference type="EMBL" id="JAHCVK010000001">
    <property type="protein sequence ID" value="MBT0651620.1"/>
    <property type="molecule type" value="Genomic_DNA"/>
</dbReference>
<evidence type="ECO:0000256" key="3">
    <source>
        <dbReference type="ARBA" id="ARBA00022448"/>
    </source>
</evidence>
<evidence type="ECO:0000256" key="9">
    <source>
        <dbReference type="PROSITE-ProRule" id="PRU00433"/>
    </source>
</evidence>
<gene>
    <name evidence="12" type="ORF">KI810_01005</name>
</gene>
<keyword evidence="10" id="KW-0732">Signal</keyword>
<evidence type="ECO:0000256" key="6">
    <source>
        <dbReference type="ARBA" id="ARBA00022982"/>
    </source>
</evidence>
<keyword evidence="6" id="KW-0249">Electron transport</keyword>